<evidence type="ECO:0000313" key="2">
    <source>
        <dbReference type="Proteomes" id="UP000199017"/>
    </source>
</evidence>
<proteinExistence type="predicted"/>
<protein>
    <submittedName>
        <fullName evidence="1">Uncharacterized protein</fullName>
    </submittedName>
</protein>
<accession>A0A1G8I2A6</accession>
<keyword evidence="2" id="KW-1185">Reference proteome</keyword>
<organism evidence="1 2">
    <name type="scientific">Alteribacillus bidgolensis</name>
    <dbReference type="NCBI Taxonomy" id="930129"/>
    <lineage>
        <taxon>Bacteria</taxon>
        <taxon>Bacillati</taxon>
        <taxon>Bacillota</taxon>
        <taxon>Bacilli</taxon>
        <taxon>Bacillales</taxon>
        <taxon>Bacillaceae</taxon>
        <taxon>Alteribacillus</taxon>
    </lineage>
</organism>
<dbReference type="EMBL" id="FNDU01000005">
    <property type="protein sequence ID" value="SDI12861.1"/>
    <property type="molecule type" value="Genomic_DNA"/>
</dbReference>
<dbReference type="AlphaFoldDB" id="A0A1G8I2A6"/>
<reference evidence="1 2" key="1">
    <citation type="submission" date="2016-10" db="EMBL/GenBank/DDBJ databases">
        <authorList>
            <person name="de Groot N.N."/>
        </authorList>
    </citation>
    <scope>NUCLEOTIDE SEQUENCE [LARGE SCALE GENOMIC DNA]</scope>
    <source>
        <strain evidence="2">P4B,CCM 7963,CECT 7998,DSM 25260,IBRC-M 10614,KCTC 13821</strain>
    </source>
</reference>
<sequence>MLYKKSVLLRTFLWQLLDRLHLAGQIREGHIDLVQINTEENEYDQTSNKKLFE</sequence>
<dbReference type="Proteomes" id="UP000199017">
    <property type="component" value="Unassembled WGS sequence"/>
</dbReference>
<gene>
    <name evidence="1" type="ORF">SAMN05216352_1056</name>
</gene>
<evidence type="ECO:0000313" key="1">
    <source>
        <dbReference type="EMBL" id="SDI12861.1"/>
    </source>
</evidence>
<name>A0A1G8I2A6_9BACI</name>